<protein>
    <submittedName>
        <fullName evidence="1">Putative LAGLIDADG homing endonuclease</fullName>
    </submittedName>
</protein>
<dbReference type="AlphaFoldDB" id="J7KBK4"/>
<keyword evidence="1" id="KW-0378">Hydrolase</keyword>
<sequence>MCDLLRQGKNRTLEDYKALVGIGYNMNMEGSRRAETMEDLIDGRRKSLTR</sequence>
<accession>J7KBK4</accession>
<keyword evidence="1" id="KW-0496">Mitochondrion</keyword>
<dbReference type="EMBL" id="JX315601">
    <property type="protein sequence ID" value="AFQ93738.1"/>
    <property type="molecule type" value="Genomic_DNA"/>
</dbReference>
<proteinExistence type="predicted"/>
<reference evidence="1" key="1">
    <citation type="journal article" date="2012" name="Eukaryot. Cell">
        <title>Complete Mitochondrial and Plastid Genomes of the Green Microalga Trebouxiophyceae sp. Strain MX-AZ01 Isolated from a Highly Acidic Geothermal Lake.</title>
        <authorList>
            <person name="Servin-Garciduenas L.E."/>
            <person name="Martinez-Romero E."/>
        </authorList>
    </citation>
    <scope>NUCLEOTIDE SEQUENCE</scope>
    <source>
        <strain evidence="1">MX-AZ01</strain>
    </source>
</reference>
<dbReference type="GeneID" id="13543395"/>
<keyword evidence="1" id="KW-0255">Endonuclease</keyword>
<organism evidence="1">
    <name type="scientific">Trebouxiophyceae sp. MX-AZ01</name>
    <dbReference type="NCBI Taxonomy" id="1208065"/>
    <lineage>
        <taxon>Eukaryota</taxon>
        <taxon>Viridiplantae</taxon>
        <taxon>Chlorophyta</taxon>
        <taxon>core chlorophytes</taxon>
        <taxon>Trebouxiophyceae</taxon>
    </lineage>
</organism>
<gene>
    <name evidence="1" type="primary">orf002</name>
</gene>
<name>J7KBK4_9CHLO</name>
<evidence type="ECO:0000313" key="1">
    <source>
        <dbReference type="EMBL" id="AFQ93738.1"/>
    </source>
</evidence>
<dbReference type="GO" id="GO:0004519">
    <property type="term" value="F:endonuclease activity"/>
    <property type="evidence" value="ECO:0007669"/>
    <property type="project" value="UniProtKB-KW"/>
</dbReference>
<dbReference type="RefSeq" id="YP_006666383.1">
    <property type="nucleotide sequence ID" value="NC_018568.1"/>
</dbReference>
<keyword evidence="1" id="KW-0540">Nuclease</keyword>
<geneLocation type="mitochondrion" evidence="1"/>